<evidence type="ECO:0000256" key="1">
    <source>
        <dbReference type="SAM" id="MobiDB-lite"/>
    </source>
</evidence>
<keyword evidence="3" id="KW-1185">Reference proteome</keyword>
<feature type="compositionally biased region" description="Low complexity" evidence="1">
    <location>
        <begin position="38"/>
        <end position="60"/>
    </location>
</feature>
<dbReference type="EMBL" id="UZAE01001875">
    <property type="protein sequence ID" value="VDN99152.1"/>
    <property type="molecule type" value="Genomic_DNA"/>
</dbReference>
<reference evidence="2 3" key="2">
    <citation type="submission" date="2018-11" db="EMBL/GenBank/DDBJ databases">
        <authorList>
            <consortium name="Pathogen Informatics"/>
        </authorList>
    </citation>
    <scope>NUCLEOTIDE SEQUENCE [LARGE SCALE GENOMIC DNA]</scope>
</reference>
<reference evidence="4" key="1">
    <citation type="submission" date="2017-02" db="UniProtKB">
        <authorList>
            <consortium name="WormBaseParasite"/>
        </authorList>
    </citation>
    <scope>IDENTIFICATION</scope>
</reference>
<name>A0A0R3T8A6_RODNA</name>
<dbReference type="Proteomes" id="UP000278807">
    <property type="component" value="Unassembled WGS sequence"/>
</dbReference>
<feature type="compositionally biased region" description="Polar residues" evidence="1">
    <location>
        <begin position="28"/>
        <end position="37"/>
    </location>
</feature>
<evidence type="ECO:0000313" key="2">
    <source>
        <dbReference type="EMBL" id="VDN99152.1"/>
    </source>
</evidence>
<sequence length="160" mass="18510">MAEIDGGGVKPYTDMKENGPESPPLVSHSPQHSSSPALNNNILSSHQLSNSNSIKSSTSNGMTSEQRRKLISEAEQQRTEQRRQQFLEAQRRAEEHREKQREERKRRIEENKKREEERQRKALETKKEIERQYKDFSTVVDFPIVLPNPVYVCASTVVYG</sequence>
<protein>
    <submittedName>
        <fullName evidence="4">BZIP domain-containing protein</fullName>
    </submittedName>
</protein>
<gene>
    <name evidence="2" type="ORF">HNAJ_LOCUS3293</name>
</gene>
<evidence type="ECO:0000313" key="3">
    <source>
        <dbReference type="Proteomes" id="UP000278807"/>
    </source>
</evidence>
<dbReference type="AlphaFoldDB" id="A0A0R3T8A6"/>
<feature type="region of interest" description="Disordered" evidence="1">
    <location>
        <begin position="1"/>
        <end position="126"/>
    </location>
</feature>
<organism evidence="4">
    <name type="scientific">Rodentolepis nana</name>
    <name type="common">Dwarf tapeworm</name>
    <name type="synonym">Hymenolepis nana</name>
    <dbReference type="NCBI Taxonomy" id="102285"/>
    <lineage>
        <taxon>Eukaryota</taxon>
        <taxon>Metazoa</taxon>
        <taxon>Spiralia</taxon>
        <taxon>Lophotrochozoa</taxon>
        <taxon>Platyhelminthes</taxon>
        <taxon>Cestoda</taxon>
        <taxon>Eucestoda</taxon>
        <taxon>Cyclophyllidea</taxon>
        <taxon>Hymenolepididae</taxon>
        <taxon>Rodentolepis</taxon>
    </lineage>
</organism>
<proteinExistence type="predicted"/>
<dbReference type="WBParaSite" id="HNAJ_0000329401-mRNA-1">
    <property type="protein sequence ID" value="HNAJ_0000329401-mRNA-1"/>
    <property type="gene ID" value="HNAJ_0000329401"/>
</dbReference>
<evidence type="ECO:0000313" key="4">
    <source>
        <dbReference type="WBParaSite" id="HNAJ_0000329401-mRNA-1"/>
    </source>
</evidence>
<feature type="compositionally biased region" description="Basic and acidic residues" evidence="1">
    <location>
        <begin position="65"/>
        <end position="126"/>
    </location>
</feature>
<accession>A0A0R3T8A6</accession>